<dbReference type="EMBL" id="CAMAPE010000031">
    <property type="protein sequence ID" value="CAH9094003.1"/>
    <property type="molecule type" value="Genomic_DNA"/>
</dbReference>
<evidence type="ECO:0000313" key="8">
    <source>
        <dbReference type="Proteomes" id="UP001152484"/>
    </source>
</evidence>
<keyword evidence="4" id="KW-0472">Membrane</keyword>
<comment type="caution">
    <text evidence="7">The sequence shown here is derived from an EMBL/GenBank/DDBJ whole genome shotgun (WGS) entry which is preliminary data.</text>
</comment>
<organism evidence="7 8">
    <name type="scientific">Cuscuta europaea</name>
    <name type="common">European dodder</name>
    <dbReference type="NCBI Taxonomy" id="41803"/>
    <lineage>
        <taxon>Eukaryota</taxon>
        <taxon>Viridiplantae</taxon>
        <taxon>Streptophyta</taxon>
        <taxon>Embryophyta</taxon>
        <taxon>Tracheophyta</taxon>
        <taxon>Spermatophyta</taxon>
        <taxon>Magnoliopsida</taxon>
        <taxon>eudicotyledons</taxon>
        <taxon>Gunneridae</taxon>
        <taxon>Pentapetalae</taxon>
        <taxon>asterids</taxon>
        <taxon>lamiids</taxon>
        <taxon>Solanales</taxon>
        <taxon>Convolvulaceae</taxon>
        <taxon>Cuscuteae</taxon>
        <taxon>Cuscuta</taxon>
        <taxon>Cuscuta subgen. Cuscuta</taxon>
    </lineage>
</organism>
<evidence type="ECO:0000256" key="1">
    <source>
        <dbReference type="ARBA" id="ARBA00025793"/>
    </source>
</evidence>
<dbReference type="Gene3D" id="1.20.58.2220">
    <property type="entry name" value="Formin, FH2 domain"/>
    <property type="match status" value="1"/>
</dbReference>
<accession>A0A9P0Z8W3</accession>
<feature type="region of interest" description="Disordered" evidence="3">
    <location>
        <begin position="405"/>
        <end position="461"/>
    </location>
</feature>
<feature type="chain" id="PRO_5040386344" description="Formin-like protein" evidence="5">
    <location>
        <begin position="20"/>
        <end position="959"/>
    </location>
</feature>
<gene>
    <name evidence="7" type="ORF">CEURO_LOCUS12549</name>
</gene>
<keyword evidence="4" id="KW-0812">Transmembrane</keyword>
<feature type="region of interest" description="Disordered" evidence="3">
    <location>
        <begin position="564"/>
        <end position="586"/>
    </location>
</feature>
<dbReference type="Proteomes" id="UP001152484">
    <property type="component" value="Unassembled WGS sequence"/>
</dbReference>
<dbReference type="SUPFAM" id="SSF101447">
    <property type="entry name" value="Formin homology 2 domain (FH2 domain)"/>
    <property type="match status" value="1"/>
</dbReference>
<evidence type="ECO:0000256" key="2">
    <source>
        <dbReference type="RuleBase" id="RU361260"/>
    </source>
</evidence>
<evidence type="ECO:0000313" key="7">
    <source>
        <dbReference type="EMBL" id="CAH9094003.1"/>
    </source>
</evidence>
<feature type="domain" description="FH2" evidence="6">
    <location>
        <begin position="512"/>
        <end position="936"/>
    </location>
</feature>
<evidence type="ECO:0000259" key="6">
    <source>
        <dbReference type="PROSITE" id="PS51444"/>
    </source>
</evidence>
<feature type="compositionally biased region" description="Low complexity" evidence="3">
    <location>
        <begin position="310"/>
        <end position="319"/>
    </location>
</feature>
<dbReference type="InterPro" id="IPR015425">
    <property type="entry name" value="FH2_Formin"/>
</dbReference>
<keyword evidence="5" id="KW-0732">Signal</keyword>
<dbReference type="InterPro" id="IPR042201">
    <property type="entry name" value="FH2_Formin_sf"/>
</dbReference>
<keyword evidence="4" id="KW-1133">Transmembrane helix</keyword>
<sequence length="959" mass="105469">MSPATFFLLLLSCSVYCLSSTAHTRRILHQPFQSLRSDPPVSAPPASPAYGDAPFFPSNRLLPPPWPLSPKALASFPANISSIIVPRAQESNPVSSKLIGTAIASASATVIVIMIGVVLLFRKKMNRSVPGEWKSHRSDSSTRLSYCNSIGGSRNPLAPKLHRPPQTSSELLYLGTVANLHGASAPRNLQTTPSSISTRNVRPLNPGSPELRSLAPLHRQSFELHYEIGSEADEETDVFYSPKGSLGDRESSIGTGSASRRAFSAVEVENFEQSSSSSSSPKMSACLRIPPPKSCSRMRSPETPPIQTALSPLQHQSPQQHPPPVYVAHWAYTRESDSPSPASSSSPERDSRRSIDSSPGTSCTWDRSIKSPLRICNSVESPPQLDSHFRLDIQGIESPERISFSRAESHARTSTALPQSGQSLPISAAPSPSPPGASFTTPALTPPALPPSTKLWESPHTPSMGEFPELVNSFRQIKIESPMSSPVQMPLKTECGESNAQMVGLCSTESSEKNEYKTKPMLKTLHCDKVLASSHGEIVCDHLQSNSFKVGEEMMKTLFATSAPNSKSNLKETDQCRRLPSSSQENSVLDRKKSQSILILLKALNVTIEELRKALLEGNLDALGTELLESLMKMVPSKEEERKLKEYKDNSPFKLGAAEKFLKALLDIPFAFKRIQAMLYISNFDSEIKYLKRSFETLESACEDLRSSRMFLKILEAVLKTGNRMNGGTAYEDAHVFKLDTLLKLIDIMGADGKTSLLHFVVQELIRSEGARVSTSNQHEKMSFSDDTMFHQRIGLQAVSRLSSELKNVKEAANMDSDVLHGDVLKLLKGFDDIVEVLLLDKSSSTPKFSESLSMFAKMAEEEIIRIRAQESVAMSLVKEITEYFHGNSTREEAHPFRIFMVVRDFLAILDHVCNEVGIINERTMVSSGHKFPIPVNPMLHPGGGFSQRMQFGSSDDSS</sequence>
<dbReference type="GO" id="GO:0045010">
    <property type="term" value="P:actin nucleation"/>
    <property type="evidence" value="ECO:0007669"/>
    <property type="project" value="InterPro"/>
</dbReference>
<evidence type="ECO:0000256" key="5">
    <source>
        <dbReference type="SAM" id="SignalP"/>
    </source>
</evidence>
<comment type="similarity">
    <text evidence="1">Belongs to the formin-like family. Class-I subfamily.</text>
</comment>
<dbReference type="PANTHER" id="PTHR23213:SF276">
    <property type="entry name" value="FORMIN-LIKE PROTEIN 1"/>
    <property type="match status" value="1"/>
</dbReference>
<feature type="region of interest" description="Disordered" evidence="3">
    <location>
        <begin position="184"/>
        <end position="212"/>
    </location>
</feature>
<feature type="signal peptide" evidence="5">
    <location>
        <begin position="1"/>
        <end position="19"/>
    </location>
</feature>
<dbReference type="AlphaFoldDB" id="A0A9P0Z8W3"/>
<dbReference type="InterPro" id="IPR027643">
    <property type="entry name" value="Formin-like_plant"/>
</dbReference>
<keyword evidence="8" id="KW-1185">Reference proteome</keyword>
<protein>
    <recommendedName>
        <fullName evidence="2">Formin-like protein</fullName>
    </recommendedName>
</protein>
<dbReference type="PROSITE" id="PS51444">
    <property type="entry name" value="FH2"/>
    <property type="match status" value="1"/>
</dbReference>
<dbReference type="Pfam" id="PF02181">
    <property type="entry name" value="FH2"/>
    <property type="match status" value="1"/>
</dbReference>
<feature type="region of interest" description="Disordered" evidence="3">
    <location>
        <begin position="238"/>
        <end position="257"/>
    </location>
</feature>
<evidence type="ECO:0000256" key="4">
    <source>
        <dbReference type="SAM" id="Phobius"/>
    </source>
</evidence>
<dbReference type="OrthoDB" id="1668162at2759"/>
<feature type="compositionally biased region" description="Polar residues" evidence="3">
    <location>
        <begin position="412"/>
        <end position="422"/>
    </location>
</feature>
<dbReference type="SMART" id="SM00498">
    <property type="entry name" value="FH2"/>
    <property type="match status" value="1"/>
</dbReference>
<dbReference type="PANTHER" id="PTHR23213">
    <property type="entry name" value="FORMIN-RELATED"/>
    <property type="match status" value="1"/>
</dbReference>
<name>A0A9P0Z8W3_CUSEU</name>
<feature type="transmembrane region" description="Helical" evidence="4">
    <location>
        <begin position="98"/>
        <end position="121"/>
    </location>
</feature>
<feature type="compositionally biased region" description="Polar residues" evidence="3">
    <location>
        <begin position="187"/>
        <end position="200"/>
    </location>
</feature>
<evidence type="ECO:0000256" key="3">
    <source>
        <dbReference type="SAM" id="MobiDB-lite"/>
    </source>
</evidence>
<dbReference type="GO" id="GO:0051015">
    <property type="term" value="F:actin filament binding"/>
    <property type="evidence" value="ECO:0007669"/>
    <property type="project" value="InterPro"/>
</dbReference>
<feature type="region of interest" description="Disordered" evidence="3">
    <location>
        <begin position="271"/>
        <end position="366"/>
    </location>
</feature>
<feature type="compositionally biased region" description="Low complexity" evidence="3">
    <location>
        <begin position="423"/>
        <end position="443"/>
    </location>
</feature>
<proteinExistence type="inferred from homology"/>
<reference evidence="7" key="1">
    <citation type="submission" date="2022-07" db="EMBL/GenBank/DDBJ databases">
        <authorList>
            <person name="Macas J."/>
            <person name="Novak P."/>
            <person name="Neumann P."/>
        </authorList>
    </citation>
    <scope>NUCLEOTIDE SEQUENCE</scope>
</reference>